<evidence type="ECO:0000256" key="5">
    <source>
        <dbReference type="ARBA" id="ARBA00022989"/>
    </source>
</evidence>
<comment type="caution">
    <text evidence="9">The sequence shown here is derived from an EMBL/GenBank/DDBJ whole genome shotgun (WGS) entry which is preliminary data.</text>
</comment>
<keyword evidence="10" id="KW-1185">Reference proteome</keyword>
<feature type="transmembrane region" description="Helical" evidence="7">
    <location>
        <begin position="137"/>
        <end position="155"/>
    </location>
</feature>
<dbReference type="PANTHER" id="PTHR32322:SF18">
    <property type="entry name" value="S-ADENOSYLMETHIONINE_S-ADENOSYLHOMOCYSTEINE TRANSPORTER"/>
    <property type="match status" value="1"/>
</dbReference>
<dbReference type="EMBL" id="JAGGLM010000005">
    <property type="protein sequence ID" value="MBP2032512.1"/>
    <property type="molecule type" value="Genomic_DNA"/>
</dbReference>
<dbReference type="PANTHER" id="PTHR32322">
    <property type="entry name" value="INNER MEMBRANE TRANSPORTER"/>
    <property type="match status" value="1"/>
</dbReference>
<feature type="domain" description="EamA" evidence="8">
    <location>
        <begin position="137"/>
        <end position="292"/>
    </location>
</feature>
<reference evidence="9 10" key="1">
    <citation type="submission" date="2021-03" db="EMBL/GenBank/DDBJ databases">
        <title>Genomic Encyclopedia of Type Strains, Phase IV (KMG-IV): sequencing the most valuable type-strain genomes for metagenomic binning, comparative biology and taxonomic classification.</title>
        <authorList>
            <person name="Goeker M."/>
        </authorList>
    </citation>
    <scope>NUCLEOTIDE SEQUENCE [LARGE SCALE GENOMIC DNA]</scope>
    <source>
        <strain evidence="9 10">DSM 28783</strain>
    </source>
</reference>
<proteinExistence type="inferred from homology"/>
<sequence>MAAVIFSTMEITGKLAVGLNPLQLNFLRFLIGGLILMPFAVKELKKKDVKLKKDDIYYFLCTGLFCVVISMSLFQLAIVYTKASTVAIIFSSNPVFVILFAYLFLQEKLTRNTIISILLSLIGIVFILNPFGTSGDMKGIVLSILSAITFSVYSVMGKKRSSKYGSIALNCITFLVGDVIMLVIILISKLSAIRSMINPKGSFEFMSNIPILAGINHSNVVALIYLGIVVTGFGYMFYFLAMDKTSAAMASVVFFIKPALAPILALIILGEQIPLNTVAGICLMLIGSYFSLTAKSKSYSKQVE</sequence>
<evidence type="ECO:0000256" key="2">
    <source>
        <dbReference type="ARBA" id="ARBA00007362"/>
    </source>
</evidence>
<feature type="transmembrane region" description="Helical" evidence="7">
    <location>
        <begin position="167"/>
        <end position="187"/>
    </location>
</feature>
<accession>A0ABS4KR53</accession>
<evidence type="ECO:0000256" key="1">
    <source>
        <dbReference type="ARBA" id="ARBA00004651"/>
    </source>
</evidence>
<dbReference type="InterPro" id="IPR037185">
    <property type="entry name" value="EmrE-like"/>
</dbReference>
<evidence type="ECO:0000256" key="4">
    <source>
        <dbReference type="ARBA" id="ARBA00022692"/>
    </source>
</evidence>
<gene>
    <name evidence="9" type="ORF">J2Z42_001184</name>
</gene>
<feature type="transmembrane region" description="Helical" evidence="7">
    <location>
        <begin position="112"/>
        <end position="131"/>
    </location>
</feature>
<feature type="transmembrane region" description="Helical" evidence="7">
    <location>
        <begin position="56"/>
        <end position="80"/>
    </location>
</feature>
<evidence type="ECO:0000256" key="3">
    <source>
        <dbReference type="ARBA" id="ARBA00022475"/>
    </source>
</evidence>
<feature type="domain" description="EamA" evidence="8">
    <location>
        <begin position="2"/>
        <end position="128"/>
    </location>
</feature>
<evidence type="ECO:0000313" key="10">
    <source>
        <dbReference type="Proteomes" id="UP001519307"/>
    </source>
</evidence>
<feature type="transmembrane region" description="Helical" evidence="7">
    <location>
        <begin position="275"/>
        <end position="292"/>
    </location>
</feature>
<dbReference type="SUPFAM" id="SSF103481">
    <property type="entry name" value="Multidrug resistance efflux transporter EmrE"/>
    <property type="match status" value="2"/>
</dbReference>
<feature type="transmembrane region" description="Helical" evidence="7">
    <location>
        <begin position="220"/>
        <end position="240"/>
    </location>
</feature>
<dbReference type="InterPro" id="IPR000620">
    <property type="entry name" value="EamA_dom"/>
</dbReference>
<keyword evidence="6 7" id="KW-0472">Membrane</keyword>
<keyword evidence="4 7" id="KW-0812">Transmembrane</keyword>
<dbReference type="Pfam" id="PF00892">
    <property type="entry name" value="EamA"/>
    <property type="match status" value="2"/>
</dbReference>
<feature type="transmembrane region" description="Helical" evidence="7">
    <location>
        <begin position="26"/>
        <end position="44"/>
    </location>
</feature>
<feature type="transmembrane region" description="Helical" evidence="7">
    <location>
        <begin position="247"/>
        <end position="269"/>
    </location>
</feature>
<dbReference type="InterPro" id="IPR050638">
    <property type="entry name" value="AA-Vitamin_Transporters"/>
</dbReference>
<name>A0ABS4KR53_9CLOT</name>
<evidence type="ECO:0000259" key="8">
    <source>
        <dbReference type="Pfam" id="PF00892"/>
    </source>
</evidence>
<feature type="transmembrane region" description="Helical" evidence="7">
    <location>
        <begin position="86"/>
        <end position="105"/>
    </location>
</feature>
<keyword evidence="5 7" id="KW-1133">Transmembrane helix</keyword>
<keyword evidence="3" id="KW-1003">Cell membrane</keyword>
<dbReference type="Gene3D" id="1.10.3730.20">
    <property type="match status" value="1"/>
</dbReference>
<evidence type="ECO:0000256" key="6">
    <source>
        <dbReference type="ARBA" id="ARBA00023136"/>
    </source>
</evidence>
<comment type="similarity">
    <text evidence="2">Belongs to the EamA transporter family.</text>
</comment>
<protein>
    <submittedName>
        <fullName evidence="9">Drug/metabolite transporter (DMT)-like permease</fullName>
    </submittedName>
</protein>
<evidence type="ECO:0000313" key="9">
    <source>
        <dbReference type="EMBL" id="MBP2032512.1"/>
    </source>
</evidence>
<dbReference type="Proteomes" id="UP001519307">
    <property type="component" value="Unassembled WGS sequence"/>
</dbReference>
<comment type="subcellular location">
    <subcellularLocation>
        <location evidence="1">Cell membrane</location>
        <topology evidence="1">Multi-pass membrane protein</topology>
    </subcellularLocation>
</comment>
<evidence type="ECO:0000256" key="7">
    <source>
        <dbReference type="SAM" id="Phobius"/>
    </source>
</evidence>
<organism evidence="9 10">
    <name type="scientific">Clostridium algifaecis</name>
    <dbReference type="NCBI Taxonomy" id="1472040"/>
    <lineage>
        <taxon>Bacteria</taxon>
        <taxon>Bacillati</taxon>
        <taxon>Bacillota</taxon>
        <taxon>Clostridia</taxon>
        <taxon>Eubacteriales</taxon>
        <taxon>Clostridiaceae</taxon>
        <taxon>Clostridium</taxon>
    </lineage>
</organism>